<dbReference type="PANTHER" id="PTHR42754:SF1">
    <property type="entry name" value="LIPOPROTEIN"/>
    <property type="match status" value="1"/>
</dbReference>
<proteinExistence type="predicted"/>
<accession>A0A0F9NJX5</accession>
<name>A0A0F9NJX5_9ZZZZ</name>
<keyword evidence="1" id="KW-1133">Transmembrane helix</keyword>
<reference evidence="2" key="1">
    <citation type="journal article" date="2015" name="Nature">
        <title>Complex archaea that bridge the gap between prokaryotes and eukaryotes.</title>
        <authorList>
            <person name="Spang A."/>
            <person name="Saw J.H."/>
            <person name="Jorgensen S.L."/>
            <person name="Zaremba-Niedzwiedzka K."/>
            <person name="Martijn J."/>
            <person name="Lind A.E."/>
            <person name="van Eijk R."/>
            <person name="Schleper C."/>
            <person name="Guy L."/>
            <person name="Ettema T.J."/>
        </authorList>
    </citation>
    <scope>NUCLEOTIDE SEQUENCE</scope>
</reference>
<dbReference type="PANTHER" id="PTHR42754">
    <property type="entry name" value="ENDOGLUCANASE"/>
    <property type="match status" value="1"/>
</dbReference>
<dbReference type="SUPFAM" id="SSF63829">
    <property type="entry name" value="Calcium-dependent phosphotriesterase"/>
    <property type="match status" value="2"/>
</dbReference>
<dbReference type="Gene3D" id="2.120.10.30">
    <property type="entry name" value="TolB, C-terminal domain"/>
    <property type="match status" value="1"/>
</dbReference>
<keyword evidence="1" id="KW-0812">Transmembrane</keyword>
<sequence>MKRKQVVITFIFIIFSFGLIYGLNNSSTVRYEEGNLSDNLSISSFKDSHSLEWNFTGKGSHAYAITSDSSGNFYITGRTNGDIYLAKFNSSNHLQWNQTWGGNEDETINQIVLDSFNNIYLGGHVDIGFGYTQLLLVKFNSLGQNQWNQTWGGGIGDFWLGMAVDSIDNIYLVGTTDNFTISAVGCLVKFNSLGQYQWNRTWGGNSRSRVTDIVIDPSDNIYITGDISGVGGLDAFLIKYNNLGQYQWNRTYNFNNVQQATSIALDSLNNIYIGGLVTNFSILDGDMFLLKYNQTGELQWDHIWGISGMDIIYDIALDSDNNIYLVGGVNNSAAKDFDFTLIHYDTSGLLQYNQTWGGNNKDIFLAITIDLTDNLYLTGMKDGTNLYIEKYSRDIVTQNGQPSDTTIPFGNTFIIVFTFSFVILIIVDLKRKKLSKLK</sequence>
<dbReference type="Gene3D" id="2.80.10.50">
    <property type="match status" value="1"/>
</dbReference>
<evidence type="ECO:0000256" key="1">
    <source>
        <dbReference type="SAM" id="Phobius"/>
    </source>
</evidence>
<protein>
    <recommendedName>
        <fullName evidence="3">Bulb-type lectin domain-containing protein</fullName>
    </recommendedName>
</protein>
<keyword evidence="1" id="KW-0472">Membrane</keyword>
<dbReference type="AlphaFoldDB" id="A0A0F9NJX5"/>
<feature type="transmembrane region" description="Helical" evidence="1">
    <location>
        <begin position="409"/>
        <end position="429"/>
    </location>
</feature>
<organism evidence="2">
    <name type="scientific">marine sediment metagenome</name>
    <dbReference type="NCBI Taxonomy" id="412755"/>
    <lineage>
        <taxon>unclassified sequences</taxon>
        <taxon>metagenomes</taxon>
        <taxon>ecological metagenomes</taxon>
    </lineage>
</organism>
<evidence type="ECO:0000313" key="2">
    <source>
        <dbReference type="EMBL" id="KKN19825.1"/>
    </source>
</evidence>
<evidence type="ECO:0008006" key="3">
    <source>
        <dbReference type="Google" id="ProtNLM"/>
    </source>
</evidence>
<comment type="caution">
    <text evidence="2">The sequence shown here is derived from an EMBL/GenBank/DDBJ whole genome shotgun (WGS) entry which is preliminary data.</text>
</comment>
<gene>
    <name evidence="2" type="ORF">LCGC14_0941790</name>
</gene>
<dbReference type="InterPro" id="IPR011042">
    <property type="entry name" value="6-blade_b-propeller_TolB-like"/>
</dbReference>
<dbReference type="EMBL" id="LAZR01003299">
    <property type="protein sequence ID" value="KKN19825.1"/>
    <property type="molecule type" value="Genomic_DNA"/>
</dbReference>